<dbReference type="EMBL" id="JAPHNI010000088">
    <property type="protein sequence ID" value="KAJ8116575.1"/>
    <property type="molecule type" value="Genomic_DNA"/>
</dbReference>
<evidence type="ECO:0000313" key="1">
    <source>
        <dbReference type="EMBL" id="KAJ8116575.1"/>
    </source>
</evidence>
<organism evidence="1 2">
    <name type="scientific">Boeremia exigua</name>
    <dbReference type="NCBI Taxonomy" id="749465"/>
    <lineage>
        <taxon>Eukaryota</taxon>
        <taxon>Fungi</taxon>
        <taxon>Dikarya</taxon>
        <taxon>Ascomycota</taxon>
        <taxon>Pezizomycotina</taxon>
        <taxon>Dothideomycetes</taxon>
        <taxon>Pleosporomycetidae</taxon>
        <taxon>Pleosporales</taxon>
        <taxon>Pleosporineae</taxon>
        <taxon>Didymellaceae</taxon>
        <taxon>Boeremia</taxon>
    </lineage>
</organism>
<keyword evidence="2" id="KW-1185">Reference proteome</keyword>
<name>A0ACC2IN04_9PLEO</name>
<dbReference type="Proteomes" id="UP001153331">
    <property type="component" value="Unassembled WGS sequence"/>
</dbReference>
<proteinExistence type="predicted"/>
<accession>A0ACC2IN04</accession>
<protein>
    <submittedName>
        <fullName evidence="1">Uncharacterized protein</fullName>
    </submittedName>
</protein>
<gene>
    <name evidence="1" type="ORF">OPT61_g2021</name>
</gene>
<reference evidence="1" key="1">
    <citation type="submission" date="2022-11" db="EMBL/GenBank/DDBJ databases">
        <title>Genome Sequence of Boeremia exigua.</title>
        <authorList>
            <person name="Buettner E."/>
        </authorList>
    </citation>
    <scope>NUCLEOTIDE SEQUENCE</scope>
    <source>
        <strain evidence="1">CU02</strain>
    </source>
</reference>
<comment type="caution">
    <text evidence="1">The sequence shown here is derived from an EMBL/GenBank/DDBJ whole genome shotgun (WGS) entry which is preliminary data.</text>
</comment>
<evidence type="ECO:0000313" key="2">
    <source>
        <dbReference type="Proteomes" id="UP001153331"/>
    </source>
</evidence>
<sequence>MFSRRSVFTRDLSSHRLYDDVALTDIEGQSLQRARTTDQLLSMQATRSHSSSLTLGNMLRKNDPAVEEVSSKFHNTNTPLLVPSFSSLRRTLVEQLNKSLQRLERDIAAERSSEKVAEAVSLLQQMDYVIESEIKLSRLGDPTHADSQGLSVIHFELQDRTQSQLQSHAQPWLMITHKWGLENSTIVEPMDNVRLKQILPEDHLNELKRRGGTDDIMNLHPWKIRKKTASEERRWTLQYLPNGSIMYRPRIRTIWRAAIVIAIASLIIFYGVGIIATSTTFDEVFKRYFFWIAIFWSLISSSLLSWVTVAFGASRRDAVGAFLTGIGIWLVVIQIGQTHLLTQLQSSQGET</sequence>